<gene>
    <name evidence="2" type="ORF">CWD94_10000</name>
</gene>
<dbReference type="Proteomes" id="UP000232101">
    <property type="component" value="Unassembled WGS sequence"/>
</dbReference>
<comment type="caution">
    <text evidence="2">The sequence shown here is derived from an EMBL/GenBank/DDBJ whole genome shotgun (WGS) entry which is preliminary data.</text>
</comment>
<dbReference type="InterPro" id="IPR006528">
    <property type="entry name" value="Phage_head_morphogenesis_dom"/>
</dbReference>
<dbReference type="NCBIfam" id="TIGR01641">
    <property type="entry name" value="phageSPP1_gp7"/>
    <property type="match status" value="1"/>
</dbReference>
<reference evidence="2 3" key="1">
    <citation type="submission" date="2017-11" db="EMBL/GenBank/DDBJ databases">
        <title>Bacterial isolate from king chilli rhizosphere.</title>
        <authorList>
            <person name="Takhelmayum P."/>
            <person name="Sarangthem I."/>
        </authorList>
    </citation>
    <scope>NUCLEOTIDE SEQUENCE [LARGE SCALE GENOMIC DNA]</scope>
    <source>
        <strain evidence="3">t26</strain>
    </source>
</reference>
<feature type="domain" description="Phage head morphogenesis" evidence="1">
    <location>
        <begin position="186"/>
        <end position="291"/>
    </location>
</feature>
<protein>
    <submittedName>
        <fullName evidence="2">Phage head morphogenesis protein</fullName>
    </submittedName>
</protein>
<evidence type="ECO:0000313" key="3">
    <source>
        <dbReference type="Proteomes" id="UP000232101"/>
    </source>
</evidence>
<accession>A0A2M9Q790</accession>
<organism evidence="2 3">
    <name type="scientific">Lysinibacillus xylanilyticus</name>
    <dbReference type="NCBI Taxonomy" id="582475"/>
    <lineage>
        <taxon>Bacteria</taxon>
        <taxon>Bacillati</taxon>
        <taxon>Bacillota</taxon>
        <taxon>Bacilli</taxon>
        <taxon>Bacillales</taxon>
        <taxon>Bacillaceae</taxon>
        <taxon>Lysinibacillus</taxon>
    </lineage>
</organism>
<sequence length="505" mass="58703">MLEQAQHEKSESYYKDLEKAYINTMQEIEKDIARWYQRFAENNEMTLEEAKQQLKSEELEEFRWTVEEYIKRGKENALNQKWMKQLENASSRVHISRLESLQLQLQQHVEELYREQIEGFQELMKEVYQNQYYHTAFEIQKAFEIGFTLQALDETKLTKIISKPWTADGQTFSQKIWRDRNLLLDTLHTELVQSMARGEAPDRMISSIAKKMNTSRSNAARLVMTESALFSASAQKDAFGELDVEKYEIIATLDSRTSSICQSMDGKVFKLADFMPGVTANPFHPRCRTTTAPYFEDDYSERIARDLDGKTYYVPSNMKYEEWYQTQVEKHGEKKIVNQKRKIENREKDKSEYESYKRILGVEGPNSLDAFQDIKYNDDSEWYHLKGFKMAVERGDINVLTGFNTYKDVAKNIHTNLVGLTTTDGIPITSYKSHFVDRIIGQIEAGTAQKGKRSGVRIEDVKEALMNPTQIKKSTNAQQYINDKCRVTINDTTGHLIQTAPRTKG</sequence>
<dbReference type="EMBL" id="PHQY01000586">
    <property type="protein sequence ID" value="PJO43937.1"/>
    <property type="molecule type" value="Genomic_DNA"/>
</dbReference>
<evidence type="ECO:0000259" key="1">
    <source>
        <dbReference type="Pfam" id="PF04233"/>
    </source>
</evidence>
<name>A0A2M9Q790_9BACI</name>
<evidence type="ECO:0000313" key="2">
    <source>
        <dbReference type="EMBL" id="PJO43937.1"/>
    </source>
</evidence>
<dbReference type="AlphaFoldDB" id="A0A2M9Q790"/>
<proteinExistence type="predicted"/>
<dbReference type="Pfam" id="PF04233">
    <property type="entry name" value="Phage_Mu_F"/>
    <property type="match status" value="1"/>
</dbReference>